<evidence type="ECO:0000256" key="1">
    <source>
        <dbReference type="SAM" id="MobiDB-lite"/>
    </source>
</evidence>
<accession>A0ABW5R2S0</accession>
<evidence type="ECO:0000313" key="3">
    <source>
        <dbReference type="Proteomes" id="UP001597493"/>
    </source>
</evidence>
<dbReference type="SUPFAM" id="SSF158397">
    <property type="entry name" value="TM1646-like"/>
    <property type="match status" value="1"/>
</dbReference>
<dbReference type="Gene3D" id="1.20.120.490">
    <property type="entry name" value="Hypothetical protein TM1646-like domain"/>
    <property type="match status" value="1"/>
</dbReference>
<proteinExistence type="predicted"/>
<sequence>MKIDPSIRPLGQSRATGDSGARSVQPFSFSEALVHQDAKRSQEELQQKLQDIHAQGERLARHMTVRELRLYRNMVKRFLEDTVRQGIGIKDVRGFDRRGRIKRYKLLDEVDEALVSMAEELLNSEEGRIELLSKIGEIRGLLINFLY</sequence>
<keyword evidence="3" id="KW-1185">Reference proteome</keyword>
<reference evidence="3" key="1">
    <citation type="journal article" date="2019" name="Int. J. Syst. Evol. Microbiol.">
        <title>The Global Catalogue of Microorganisms (GCM) 10K type strain sequencing project: providing services to taxonomists for standard genome sequencing and annotation.</title>
        <authorList>
            <consortium name="The Broad Institute Genomics Platform"/>
            <consortium name="The Broad Institute Genome Sequencing Center for Infectious Disease"/>
            <person name="Wu L."/>
            <person name="Ma J."/>
        </authorList>
    </citation>
    <scope>NUCLEOTIDE SEQUENCE [LARGE SCALE GENOMIC DNA]</scope>
    <source>
        <strain evidence="3">TISTR 1827</strain>
    </source>
</reference>
<name>A0ABW5R2S0_9BACL</name>
<evidence type="ECO:0000313" key="2">
    <source>
        <dbReference type="EMBL" id="MFD2662615.1"/>
    </source>
</evidence>
<dbReference type="Proteomes" id="UP001597493">
    <property type="component" value="Unassembled WGS sequence"/>
</dbReference>
<comment type="caution">
    <text evidence="2">The sequence shown here is derived from an EMBL/GenBank/DDBJ whole genome shotgun (WGS) entry which is preliminary data.</text>
</comment>
<feature type="region of interest" description="Disordered" evidence="1">
    <location>
        <begin position="1"/>
        <end position="23"/>
    </location>
</feature>
<dbReference type="InterPro" id="IPR024042">
    <property type="entry name" value="TM1646-like_dom_sf"/>
</dbReference>
<protein>
    <submittedName>
        <fullName evidence="2">YaaR family protein</fullName>
    </submittedName>
</protein>
<organism evidence="2 3">
    <name type="scientific">Paenibacillus thailandensis</name>
    <dbReference type="NCBI Taxonomy" id="393250"/>
    <lineage>
        <taxon>Bacteria</taxon>
        <taxon>Bacillati</taxon>
        <taxon>Bacillota</taxon>
        <taxon>Bacilli</taxon>
        <taxon>Bacillales</taxon>
        <taxon>Paenibacillaceae</taxon>
        <taxon>Paenibacillus</taxon>
    </lineage>
</organism>
<dbReference type="RefSeq" id="WP_379277175.1">
    <property type="nucleotide sequence ID" value="NZ_JBHUGT010000022.1"/>
</dbReference>
<dbReference type="InterPro" id="IPR005585">
    <property type="entry name" value="DUF327"/>
</dbReference>
<gene>
    <name evidence="2" type="ORF">ACFSW5_20350</name>
</gene>
<dbReference type="EMBL" id="JBHUMY010000030">
    <property type="protein sequence ID" value="MFD2662615.1"/>
    <property type="molecule type" value="Genomic_DNA"/>
</dbReference>
<dbReference type="Pfam" id="PF03885">
    <property type="entry name" value="DUF327"/>
    <property type="match status" value="1"/>
</dbReference>